<sequence>MHMDASDYAVGGVLFQLEGEGDNQIERPIAFGGRKYKDAEKNYSIREKELLAILFGLRIWRVYLLDKPFVVETDHKSLESIFSQKSISRRIARWYDELSEYPISFKYIPGEANSVADGISRRPDFQDAYPLEEIVSASVIKDCIAQGIRTVVEESISRYNEDMSIRSTKVVATQPIKHLARYNLVGSKLFYSGPNDEAPRLVLPAIDEILNSILYEFHDVECYGHPGIERTLRLAYDAYCEGIREDLENLSAYQGSNTKPPGLLQSQPIPKARWSHVAMDFIVALPMTETKFDSVLVVVDQLTKRAHFVACCGTATAQDVAELYRDHIFVLHGVPSEILSDRDPKFTATNTPKMTSTFRHQANDVTERLNQTLENYLRAFMNKASTG</sequence>
<evidence type="ECO:0000256" key="2">
    <source>
        <dbReference type="ARBA" id="ARBA00022695"/>
    </source>
</evidence>
<organism evidence="8 9">
    <name type="scientific">Phytophthora megakarya</name>
    <dbReference type="NCBI Taxonomy" id="4795"/>
    <lineage>
        <taxon>Eukaryota</taxon>
        <taxon>Sar</taxon>
        <taxon>Stramenopiles</taxon>
        <taxon>Oomycota</taxon>
        <taxon>Peronosporomycetes</taxon>
        <taxon>Peronosporales</taxon>
        <taxon>Peronosporaceae</taxon>
        <taxon>Phytophthora</taxon>
    </lineage>
</organism>
<comment type="caution">
    <text evidence="8">The sequence shown here is derived from an EMBL/GenBank/DDBJ whole genome shotgun (WGS) entry which is preliminary data.</text>
</comment>
<evidence type="ECO:0000256" key="3">
    <source>
        <dbReference type="ARBA" id="ARBA00022722"/>
    </source>
</evidence>
<feature type="domain" description="Integrase catalytic" evidence="7">
    <location>
        <begin position="264"/>
        <end position="387"/>
    </location>
</feature>
<reference evidence="9" key="1">
    <citation type="submission" date="2017-03" db="EMBL/GenBank/DDBJ databases">
        <title>Phytopthora megakarya and P. palmivora, two closely related causual agents of cacao black pod achieved similar genome size and gene model numbers by different mechanisms.</title>
        <authorList>
            <person name="Ali S."/>
            <person name="Shao J."/>
            <person name="Larry D.J."/>
            <person name="Kronmiller B."/>
            <person name="Shen D."/>
            <person name="Strem M.D."/>
            <person name="Melnick R.L."/>
            <person name="Guiltinan M.J."/>
            <person name="Tyler B.M."/>
            <person name="Meinhardt L.W."/>
            <person name="Bailey B.A."/>
        </authorList>
    </citation>
    <scope>NUCLEOTIDE SEQUENCE [LARGE SCALE GENOMIC DNA]</scope>
    <source>
        <strain evidence="9">zdho120</strain>
    </source>
</reference>
<dbReference type="PANTHER" id="PTHR37984">
    <property type="entry name" value="PROTEIN CBG26694"/>
    <property type="match status" value="1"/>
</dbReference>
<dbReference type="PROSITE" id="PS50994">
    <property type="entry name" value="INTEGRASE"/>
    <property type="match status" value="1"/>
</dbReference>
<evidence type="ECO:0000256" key="5">
    <source>
        <dbReference type="ARBA" id="ARBA00022801"/>
    </source>
</evidence>
<dbReference type="InterPro" id="IPR001584">
    <property type="entry name" value="Integrase_cat-core"/>
</dbReference>
<dbReference type="Gene3D" id="3.30.420.10">
    <property type="entry name" value="Ribonuclease H-like superfamily/Ribonuclease H"/>
    <property type="match status" value="1"/>
</dbReference>
<dbReference type="InterPro" id="IPR036397">
    <property type="entry name" value="RNaseH_sf"/>
</dbReference>
<keyword evidence="6 8" id="KW-0695">RNA-directed DNA polymerase</keyword>
<proteinExistence type="predicted"/>
<evidence type="ECO:0000256" key="1">
    <source>
        <dbReference type="ARBA" id="ARBA00022679"/>
    </source>
</evidence>
<evidence type="ECO:0000313" key="9">
    <source>
        <dbReference type="Proteomes" id="UP000198211"/>
    </source>
</evidence>
<dbReference type="GO" id="GO:0016787">
    <property type="term" value="F:hydrolase activity"/>
    <property type="evidence" value="ECO:0007669"/>
    <property type="project" value="UniProtKB-KW"/>
</dbReference>
<dbReference type="InterPro" id="IPR012337">
    <property type="entry name" value="RNaseH-like_sf"/>
</dbReference>
<dbReference type="PANTHER" id="PTHR37984:SF5">
    <property type="entry name" value="PROTEIN NYNRIN-LIKE"/>
    <property type="match status" value="1"/>
</dbReference>
<evidence type="ECO:0000256" key="6">
    <source>
        <dbReference type="ARBA" id="ARBA00022918"/>
    </source>
</evidence>
<accession>A0A225UKI5</accession>
<dbReference type="GO" id="GO:0015074">
    <property type="term" value="P:DNA integration"/>
    <property type="evidence" value="ECO:0007669"/>
    <property type="project" value="InterPro"/>
</dbReference>
<dbReference type="SUPFAM" id="SSF53098">
    <property type="entry name" value="Ribonuclease H-like"/>
    <property type="match status" value="1"/>
</dbReference>
<dbReference type="EMBL" id="NBNE01016046">
    <property type="protein sequence ID" value="OWY93460.1"/>
    <property type="molecule type" value="Genomic_DNA"/>
</dbReference>
<keyword evidence="3" id="KW-0540">Nuclease</keyword>
<dbReference type="OrthoDB" id="3095879at2759"/>
<dbReference type="Proteomes" id="UP000198211">
    <property type="component" value="Unassembled WGS sequence"/>
</dbReference>
<keyword evidence="4" id="KW-0255">Endonuclease</keyword>
<keyword evidence="1" id="KW-0808">Transferase</keyword>
<dbReference type="Pfam" id="PF17917">
    <property type="entry name" value="RT_RNaseH"/>
    <property type="match status" value="1"/>
</dbReference>
<name>A0A225UKI5_9STRA</name>
<dbReference type="SUPFAM" id="SSF56672">
    <property type="entry name" value="DNA/RNA polymerases"/>
    <property type="match status" value="1"/>
</dbReference>
<dbReference type="InterPro" id="IPR043502">
    <property type="entry name" value="DNA/RNA_pol_sf"/>
</dbReference>
<dbReference type="GO" id="GO:0004519">
    <property type="term" value="F:endonuclease activity"/>
    <property type="evidence" value="ECO:0007669"/>
    <property type="project" value="UniProtKB-KW"/>
</dbReference>
<evidence type="ECO:0000259" key="7">
    <source>
        <dbReference type="PROSITE" id="PS50994"/>
    </source>
</evidence>
<evidence type="ECO:0000313" key="8">
    <source>
        <dbReference type="EMBL" id="OWY93460.1"/>
    </source>
</evidence>
<dbReference type="InterPro" id="IPR050951">
    <property type="entry name" value="Retrovirus_Pol_polyprotein"/>
</dbReference>
<dbReference type="InterPro" id="IPR041373">
    <property type="entry name" value="RT_RNaseH"/>
</dbReference>
<keyword evidence="5" id="KW-0378">Hydrolase</keyword>
<dbReference type="CDD" id="cd09274">
    <property type="entry name" value="RNase_HI_RT_Ty3"/>
    <property type="match status" value="1"/>
</dbReference>
<keyword evidence="9" id="KW-1185">Reference proteome</keyword>
<dbReference type="GO" id="GO:0003676">
    <property type="term" value="F:nucleic acid binding"/>
    <property type="evidence" value="ECO:0007669"/>
    <property type="project" value="InterPro"/>
</dbReference>
<dbReference type="AlphaFoldDB" id="A0A225UKI5"/>
<keyword evidence="2" id="KW-0548">Nucleotidyltransferase</keyword>
<dbReference type="Gene3D" id="1.10.340.70">
    <property type="match status" value="1"/>
</dbReference>
<dbReference type="GO" id="GO:0003964">
    <property type="term" value="F:RNA-directed DNA polymerase activity"/>
    <property type="evidence" value="ECO:0007669"/>
    <property type="project" value="UniProtKB-KW"/>
</dbReference>
<protein>
    <submittedName>
        <fullName evidence="8">Reverse transcriptase</fullName>
    </submittedName>
</protein>
<gene>
    <name evidence="8" type="ORF">PHMEG_00037143</name>
</gene>
<evidence type="ECO:0000256" key="4">
    <source>
        <dbReference type="ARBA" id="ARBA00022759"/>
    </source>
</evidence>